<organism evidence="5 6">
    <name type="scientific">Oceanospirillum sediminis</name>
    <dbReference type="NCBI Taxonomy" id="2760088"/>
    <lineage>
        <taxon>Bacteria</taxon>
        <taxon>Pseudomonadati</taxon>
        <taxon>Pseudomonadota</taxon>
        <taxon>Gammaproteobacteria</taxon>
        <taxon>Oceanospirillales</taxon>
        <taxon>Oceanospirillaceae</taxon>
        <taxon>Oceanospirillum</taxon>
    </lineage>
</organism>
<keyword evidence="6" id="KW-1185">Reference proteome</keyword>
<proteinExistence type="inferred from homology"/>
<feature type="signal peptide" evidence="3">
    <location>
        <begin position="1"/>
        <end position="20"/>
    </location>
</feature>
<evidence type="ECO:0000256" key="1">
    <source>
        <dbReference type="ARBA" id="ARBA00010333"/>
    </source>
</evidence>
<name>A0A839IU84_9GAMM</name>
<comment type="caution">
    <text evidence="5">The sequence shown here is derived from an EMBL/GenBank/DDBJ whole genome shotgun (WGS) entry which is preliminary data.</text>
</comment>
<evidence type="ECO:0000313" key="6">
    <source>
        <dbReference type="Proteomes" id="UP000565262"/>
    </source>
</evidence>
<dbReference type="EMBL" id="JACJFM010000022">
    <property type="protein sequence ID" value="MBB1488039.1"/>
    <property type="molecule type" value="Genomic_DNA"/>
</dbReference>
<reference evidence="5 6" key="1">
    <citation type="submission" date="2020-08" db="EMBL/GenBank/DDBJ databases">
        <title>Oceanospirillum sp. nov. isolated from marine sediment.</title>
        <authorList>
            <person name="Ji X."/>
        </authorList>
    </citation>
    <scope>NUCLEOTIDE SEQUENCE [LARGE SCALE GENOMIC DNA]</scope>
    <source>
        <strain evidence="5 6">D5</strain>
    </source>
</reference>
<dbReference type="RefSeq" id="WP_182809814.1">
    <property type="nucleotide sequence ID" value="NZ_JACJFM010000022.1"/>
</dbReference>
<dbReference type="PANTHER" id="PTHR35936:SF35">
    <property type="entry name" value="L-CYSTINE-BINDING PROTEIN TCYJ"/>
    <property type="match status" value="1"/>
</dbReference>
<comment type="similarity">
    <text evidence="1">Belongs to the bacterial solute-binding protein 3 family.</text>
</comment>
<feature type="chain" id="PRO_5032498521" evidence="3">
    <location>
        <begin position="21"/>
        <end position="245"/>
    </location>
</feature>
<dbReference type="InterPro" id="IPR001638">
    <property type="entry name" value="Solute-binding_3/MltF_N"/>
</dbReference>
<evidence type="ECO:0000256" key="2">
    <source>
        <dbReference type="ARBA" id="ARBA00022729"/>
    </source>
</evidence>
<dbReference type="SUPFAM" id="SSF53850">
    <property type="entry name" value="Periplasmic binding protein-like II"/>
    <property type="match status" value="1"/>
</dbReference>
<dbReference type="Proteomes" id="UP000565262">
    <property type="component" value="Unassembled WGS sequence"/>
</dbReference>
<dbReference type="Pfam" id="PF00497">
    <property type="entry name" value="SBP_bac_3"/>
    <property type="match status" value="1"/>
</dbReference>
<dbReference type="SMART" id="SM00062">
    <property type="entry name" value="PBPb"/>
    <property type="match status" value="1"/>
</dbReference>
<feature type="domain" description="Solute-binding protein family 3/N-terminal" evidence="4">
    <location>
        <begin position="24"/>
        <end position="244"/>
    </location>
</feature>
<evidence type="ECO:0000256" key="3">
    <source>
        <dbReference type="SAM" id="SignalP"/>
    </source>
</evidence>
<keyword evidence="2 3" id="KW-0732">Signal</keyword>
<gene>
    <name evidence="5" type="ORF">H4O21_15645</name>
</gene>
<dbReference type="PANTHER" id="PTHR35936">
    <property type="entry name" value="MEMBRANE-BOUND LYTIC MUREIN TRANSGLYCOSYLASE F"/>
    <property type="match status" value="1"/>
</dbReference>
<accession>A0A839IU84</accession>
<sequence length="245" mass="28265">MHLIIAISLILLIFTQSSRADNQPIRVGVDAWVPFRFVTDSEVTGIDHDLWTELSPRIGAQVRYIRCPWKRCLEMMRSGQIDAMSGLAWRASRAEYITYTKPDYFMCSTHFYIRKNEEHRLATAQDLKQLNIGMVRGSAYYSAFDNDSTLNKTQMAQESVLLQLLSAQRIDTYIGTDCQADYELARSPWSDSFIKASFNPGNHLPLYIGLSNRSPWSKQADRISQAIQEIMNGEFPEKIRQKYYQ</sequence>
<protein>
    <submittedName>
        <fullName evidence="5">Transporter substrate-binding domain-containing protein</fullName>
    </submittedName>
</protein>
<dbReference type="AlphaFoldDB" id="A0A839IU84"/>
<dbReference type="Gene3D" id="3.40.190.10">
    <property type="entry name" value="Periplasmic binding protein-like II"/>
    <property type="match status" value="2"/>
</dbReference>
<evidence type="ECO:0000313" key="5">
    <source>
        <dbReference type="EMBL" id="MBB1488039.1"/>
    </source>
</evidence>
<evidence type="ECO:0000259" key="4">
    <source>
        <dbReference type="SMART" id="SM00062"/>
    </source>
</evidence>